<dbReference type="InterPro" id="IPR013324">
    <property type="entry name" value="RNA_pol_sigma_r3/r4-like"/>
</dbReference>
<sequence length="146" mass="17575">MRFVDRLPDFELFYFKIRRDKLEPINWNEILEQEDRIIANSDRKHRYHFSSLEAMSEELVYQESMTRYQEQECFDGGEDDFTEYIRDERLAEAIKSLTPKQKEVIELIFWKGYTQKEVARELGCSQSSVSERLSNGLKRLADYLKQ</sequence>
<evidence type="ECO:0000256" key="2">
    <source>
        <dbReference type="ARBA" id="ARBA00023082"/>
    </source>
</evidence>
<reference evidence="6 7" key="1">
    <citation type="submission" date="2018-08" db="EMBL/GenBank/DDBJ databases">
        <title>A genome reference for cultivated species of the human gut microbiota.</title>
        <authorList>
            <person name="Zou Y."/>
            <person name="Xue W."/>
            <person name="Luo G."/>
        </authorList>
    </citation>
    <scope>NUCLEOTIDE SEQUENCE [LARGE SCALE GENOMIC DNA]</scope>
    <source>
        <strain evidence="6 7">AF19-13AC</strain>
    </source>
</reference>
<dbReference type="GO" id="GO:0003677">
    <property type="term" value="F:DNA binding"/>
    <property type="evidence" value="ECO:0007669"/>
    <property type="project" value="UniProtKB-KW"/>
</dbReference>
<organism evidence="6 7">
    <name type="scientific">Hungatella hathewayi</name>
    <dbReference type="NCBI Taxonomy" id="154046"/>
    <lineage>
        <taxon>Bacteria</taxon>
        <taxon>Bacillati</taxon>
        <taxon>Bacillota</taxon>
        <taxon>Clostridia</taxon>
        <taxon>Lachnospirales</taxon>
        <taxon>Lachnospiraceae</taxon>
        <taxon>Hungatella</taxon>
    </lineage>
</organism>
<accession>A0A3E3DGF2</accession>
<feature type="domain" description="RNA polymerase sigma-70 region 4" evidence="5">
    <location>
        <begin position="93"/>
        <end position="140"/>
    </location>
</feature>
<dbReference type="InterPro" id="IPR007630">
    <property type="entry name" value="RNA_pol_sigma70_r4"/>
</dbReference>
<keyword evidence="4" id="KW-0804">Transcription</keyword>
<keyword evidence="1" id="KW-0805">Transcription regulation</keyword>
<evidence type="ECO:0000256" key="4">
    <source>
        <dbReference type="ARBA" id="ARBA00023163"/>
    </source>
</evidence>
<dbReference type="AlphaFoldDB" id="A0A3E3DGF2"/>
<evidence type="ECO:0000313" key="7">
    <source>
        <dbReference type="Proteomes" id="UP000261023"/>
    </source>
</evidence>
<proteinExistence type="predicted"/>
<evidence type="ECO:0000313" key="6">
    <source>
        <dbReference type="EMBL" id="RGD68367.1"/>
    </source>
</evidence>
<dbReference type="OrthoDB" id="9784272at2"/>
<dbReference type="SUPFAM" id="SSF88659">
    <property type="entry name" value="Sigma3 and sigma4 domains of RNA polymerase sigma factors"/>
    <property type="match status" value="1"/>
</dbReference>
<comment type="caution">
    <text evidence="6">The sequence shown here is derived from an EMBL/GenBank/DDBJ whole genome shotgun (WGS) entry which is preliminary data.</text>
</comment>
<dbReference type="GO" id="GO:0006352">
    <property type="term" value="P:DNA-templated transcription initiation"/>
    <property type="evidence" value="ECO:0007669"/>
    <property type="project" value="InterPro"/>
</dbReference>
<dbReference type="EMBL" id="QTJW01000017">
    <property type="protein sequence ID" value="RGD68367.1"/>
    <property type="molecule type" value="Genomic_DNA"/>
</dbReference>
<protein>
    <submittedName>
        <fullName evidence="6">Sigma-70 family RNA polymerase sigma factor</fullName>
    </submittedName>
</protein>
<dbReference type="Proteomes" id="UP000261023">
    <property type="component" value="Unassembled WGS sequence"/>
</dbReference>
<dbReference type="Gene3D" id="1.10.10.10">
    <property type="entry name" value="Winged helix-like DNA-binding domain superfamily/Winged helix DNA-binding domain"/>
    <property type="match status" value="1"/>
</dbReference>
<dbReference type="PANTHER" id="PTHR30385">
    <property type="entry name" value="SIGMA FACTOR F FLAGELLAR"/>
    <property type="match status" value="1"/>
</dbReference>
<dbReference type="CDD" id="cd06171">
    <property type="entry name" value="Sigma70_r4"/>
    <property type="match status" value="1"/>
</dbReference>
<evidence type="ECO:0000256" key="1">
    <source>
        <dbReference type="ARBA" id="ARBA00023015"/>
    </source>
</evidence>
<evidence type="ECO:0000259" key="5">
    <source>
        <dbReference type="Pfam" id="PF04545"/>
    </source>
</evidence>
<name>A0A3E3DGF2_9FIRM</name>
<gene>
    <name evidence="6" type="ORF">DWX31_22940</name>
</gene>
<keyword evidence="3" id="KW-0238">DNA-binding</keyword>
<keyword evidence="2" id="KW-0731">Sigma factor</keyword>
<evidence type="ECO:0000256" key="3">
    <source>
        <dbReference type="ARBA" id="ARBA00023125"/>
    </source>
</evidence>
<dbReference type="NCBIfam" id="TIGR02937">
    <property type="entry name" value="sigma70-ECF"/>
    <property type="match status" value="1"/>
</dbReference>
<dbReference type="Pfam" id="PF04545">
    <property type="entry name" value="Sigma70_r4"/>
    <property type="match status" value="1"/>
</dbReference>
<dbReference type="GO" id="GO:0016987">
    <property type="term" value="F:sigma factor activity"/>
    <property type="evidence" value="ECO:0007669"/>
    <property type="project" value="UniProtKB-KW"/>
</dbReference>
<dbReference type="InterPro" id="IPR036388">
    <property type="entry name" value="WH-like_DNA-bd_sf"/>
</dbReference>
<dbReference type="InterPro" id="IPR014284">
    <property type="entry name" value="RNA_pol_sigma-70_dom"/>
</dbReference>